<organism evidence="3 4">
    <name type="scientific">Gaopeijia maritima</name>
    <dbReference type="NCBI Taxonomy" id="3119007"/>
    <lineage>
        <taxon>Bacteria</taxon>
        <taxon>Pseudomonadati</taxon>
        <taxon>Gemmatimonadota</taxon>
        <taxon>Longimicrobiia</taxon>
        <taxon>Gaopeijiales</taxon>
        <taxon>Gaopeijiaceae</taxon>
        <taxon>Gaopeijia</taxon>
    </lineage>
</organism>
<proteinExistence type="predicted"/>
<protein>
    <submittedName>
        <fullName evidence="3">DUF2169 domain-containing protein</fullName>
    </submittedName>
</protein>
<dbReference type="RefSeq" id="WP_405282635.1">
    <property type="nucleotide sequence ID" value="NZ_CP144380.1"/>
</dbReference>
<accession>A0ABU9EB92</accession>
<reference evidence="3 4" key="1">
    <citation type="submission" date="2024-02" db="EMBL/GenBank/DDBJ databases">
        <title>A novel Gemmatimonadota bacterium.</title>
        <authorList>
            <person name="Du Z.-J."/>
            <person name="Ye Y.-Q."/>
        </authorList>
    </citation>
    <scope>NUCLEOTIDE SEQUENCE [LARGE SCALE GENOMIC DNA]</scope>
    <source>
        <strain evidence="3 4">DH-20</strain>
    </source>
</reference>
<evidence type="ECO:0000313" key="3">
    <source>
        <dbReference type="EMBL" id="MEK9501991.1"/>
    </source>
</evidence>
<feature type="region of interest" description="Disordered" evidence="1">
    <location>
        <begin position="389"/>
        <end position="412"/>
    </location>
</feature>
<evidence type="ECO:0000256" key="1">
    <source>
        <dbReference type="SAM" id="MobiDB-lite"/>
    </source>
</evidence>
<dbReference type="EMBL" id="JBBHLI010000008">
    <property type="protein sequence ID" value="MEK9501991.1"/>
    <property type="molecule type" value="Genomic_DNA"/>
</dbReference>
<feature type="domain" description="DUF2169" evidence="2">
    <location>
        <begin position="30"/>
        <end position="358"/>
    </location>
</feature>
<sequence length="412" mass="46527">MSERTAARPSYDAIVDLYPGDSIRRAAYGLVKFTFEPRGGRARLVEAEPLHHDIRDPDAEPRIVPGTDFWPFKGRTDVVVQGSAYAPQRRPTQRMEVSVSLGDRPMKRIAVFGDRRVSWESSGRVRFGLPEPFEEMPVTWEQAFGGCDFRVPLPEPLTDGLKIQLHHDHPGLYPRNPFGRGYAVLPDPVEGFFLPNLEDPDDLLADGRLITGDPRLWYTRPIPWTFDWMHPVAFPRFLYMGLGADAWFPGPQDRRMPEVARGWLRDHYRDDFERNPPVLDPMQPFMQGASHGMTVADPAPGLPIRIRGMHPDLPEVVMPLPDQSPWIELLLDGRPLPTRIRMHHVVCRPGDMRYTIVYGAEASLPRGFIPGVHGRIPLAVRVGEDPPLEYEAPPTMKSLLETAPPTSEPADG</sequence>
<dbReference type="Proteomes" id="UP001484239">
    <property type="component" value="Unassembled WGS sequence"/>
</dbReference>
<evidence type="ECO:0000259" key="2">
    <source>
        <dbReference type="Pfam" id="PF09937"/>
    </source>
</evidence>
<comment type="caution">
    <text evidence="3">The sequence shown here is derived from an EMBL/GenBank/DDBJ whole genome shotgun (WGS) entry which is preliminary data.</text>
</comment>
<keyword evidence="4" id="KW-1185">Reference proteome</keyword>
<dbReference type="Pfam" id="PF09937">
    <property type="entry name" value="DUF2169"/>
    <property type="match status" value="1"/>
</dbReference>
<name>A0ABU9EB92_9BACT</name>
<evidence type="ECO:0000313" key="4">
    <source>
        <dbReference type="Proteomes" id="UP001484239"/>
    </source>
</evidence>
<gene>
    <name evidence="3" type="ORF">WI372_13440</name>
</gene>
<dbReference type="InterPro" id="IPR018683">
    <property type="entry name" value="DUF2169"/>
</dbReference>